<comment type="similarity">
    <text evidence="1">Belongs to the tryptophan dimethylallyltransferase family.</text>
</comment>
<dbReference type="SFLD" id="SFLDG01162">
    <property type="entry name" value="I"/>
    <property type="match status" value="1"/>
</dbReference>
<evidence type="ECO:0000256" key="1">
    <source>
        <dbReference type="ARBA" id="ARBA00010209"/>
    </source>
</evidence>
<protein>
    <submittedName>
        <fullName evidence="5">Dimethylallyl tryptophan synthase GliD1</fullName>
    </submittedName>
</protein>
<comment type="caution">
    <text evidence="5">The sequence shown here is derived from an EMBL/GenBank/DDBJ whole genome shotgun (WGS) entry which is preliminary data.</text>
</comment>
<feature type="binding site" evidence="3">
    <location>
        <position position="192"/>
    </location>
    <ligand>
        <name>dimethylallyl diphosphate</name>
        <dbReference type="ChEBI" id="CHEBI:57623"/>
    </ligand>
</feature>
<evidence type="ECO:0000256" key="3">
    <source>
        <dbReference type="PIRSR" id="PIRSR000509-1"/>
    </source>
</evidence>
<dbReference type="PIRSF" id="PIRSF000509">
    <property type="entry name" value="Trp_DMAT"/>
    <property type="match status" value="1"/>
</dbReference>
<dbReference type="Pfam" id="PF11991">
    <property type="entry name" value="Trp_DMAT"/>
    <property type="match status" value="1"/>
</dbReference>
<gene>
    <name evidence="5" type="ORF">M406DRAFT_269811</name>
</gene>
<feature type="region of interest" description="Disordered" evidence="4">
    <location>
        <begin position="307"/>
        <end position="327"/>
    </location>
</feature>
<dbReference type="EMBL" id="MU032354">
    <property type="protein sequence ID" value="KAF3759925.1"/>
    <property type="molecule type" value="Genomic_DNA"/>
</dbReference>
<accession>A0A9P4XSE9</accession>
<feature type="binding site" evidence="3">
    <location>
        <position position="354"/>
    </location>
    <ligand>
        <name>dimethylallyl diphosphate</name>
        <dbReference type="ChEBI" id="CHEBI:57623"/>
    </ligand>
</feature>
<dbReference type="GO" id="GO:0004659">
    <property type="term" value="F:prenyltransferase activity"/>
    <property type="evidence" value="ECO:0007669"/>
    <property type="project" value="TreeGrafter"/>
</dbReference>
<dbReference type="InterPro" id="IPR017795">
    <property type="entry name" value="ABBA_NscD-like"/>
</dbReference>
<feature type="compositionally biased region" description="Basic and acidic residues" evidence="4">
    <location>
        <begin position="316"/>
        <end position="326"/>
    </location>
</feature>
<dbReference type="InterPro" id="IPR033964">
    <property type="entry name" value="ABBA"/>
</dbReference>
<dbReference type="SFLD" id="SFLDS00036">
    <property type="entry name" value="Aromatic_Prenyltransferase"/>
    <property type="match status" value="1"/>
</dbReference>
<reference evidence="5" key="1">
    <citation type="journal article" date="2020" name="Phytopathology">
        <title>Genome sequence of the chestnut blight fungus Cryphonectria parasitica EP155: A fundamental resource for an archetypical invasive plant pathogen.</title>
        <authorList>
            <person name="Crouch J.A."/>
            <person name="Dawe A."/>
            <person name="Aerts A."/>
            <person name="Barry K."/>
            <person name="Churchill A.C.L."/>
            <person name="Grimwood J."/>
            <person name="Hillman B."/>
            <person name="Milgroom M.G."/>
            <person name="Pangilinan J."/>
            <person name="Smith M."/>
            <person name="Salamov A."/>
            <person name="Schmutz J."/>
            <person name="Yadav J."/>
            <person name="Grigoriev I.V."/>
            <person name="Nuss D."/>
        </authorList>
    </citation>
    <scope>NUCLEOTIDE SEQUENCE</scope>
    <source>
        <strain evidence="5">EP155</strain>
    </source>
</reference>
<organism evidence="5 6">
    <name type="scientific">Cryphonectria parasitica (strain ATCC 38755 / EP155)</name>
    <dbReference type="NCBI Taxonomy" id="660469"/>
    <lineage>
        <taxon>Eukaryota</taxon>
        <taxon>Fungi</taxon>
        <taxon>Dikarya</taxon>
        <taxon>Ascomycota</taxon>
        <taxon>Pezizomycotina</taxon>
        <taxon>Sordariomycetes</taxon>
        <taxon>Sordariomycetidae</taxon>
        <taxon>Diaporthales</taxon>
        <taxon>Cryphonectriaceae</taxon>
        <taxon>Cryphonectria-Endothia species complex</taxon>
        <taxon>Cryphonectria</taxon>
    </lineage>
</organism>
<dbReference type="CDD" id="cd13929">
    <property type="entry name" value="PT-DMATS_CymD"/>
    <property type="match status" value="1"/>
</dbReference>
<dbReference type="RefSeq" id="XP_040770904.1">
    <property type="nucleotide sequence ID" value="XM_040918032.1"/>
</dbReference>
<evidence type="ECO:0000313" key="5">
    <source>
        <dbReference type="EMBL" id="KAF3759925.1"/>
    </source>
</evidence>
<keyword evidence="6" id="KW-1185">Reference proteome</keyword>
<dbReference type="GeneID" id="63835161"/>
<feature type="binding site" evidence="3">
    <location>
        <position position="194"/>
    </location>
    <ligand>
        <name>dimethylallyl diphosphate</name>
        <dbReference type="ChEBI" id="CHEBI:57623"/>
    </ligand>
</feature>
<evidence type="ECO:0000256" key="2">
    <source>
        <dbReference type="ARBA" id="ARBA00022679"/>
    </source>
</evidence>
<dbReference type="Proteomes" id="UP000803844">
    <property type="component" value="Unassembled WGS sequence"/>
</dbReference>
<feature type="binding site" evidence="3">
    <location>
        <position position="257"/>
    </location>
    <ligand>
        <name>dimethylallyl diphosphate</name>
        <dbReference type="ChEBI" id="CHEBI:57623"/>
    </ligand>
</feature>
<name>A0A9P4XSE9_CRYP1</name>
<keyword evidence="2" id="KW-0808">Transferase</keyword>
<proteinExistence type="inferred from homology"/>
<feature type="binding site" evidence="3">
    <location>
        <position position="108"/>
    </location>
    <ligand>
        <name>dimethylallyl diphosphate</name>
        <dbReference type="ChEBI" id="CHEBI:57623"/>
    </ligand>
</feature>
<dbReference type="AlphaFoldDB" id="A0A9P4XSE9"/>
<feature type="binding site" evidence="3">
    <location>
        <position position="259"/>
    </location>
    <ligand>
        <name>dimethylallyl diphosphate</name>
        <dbReference type="ChEBI" id="CHEBI:57623"/>
    </ligand>
</feature>
<dbReference type="InterPro" id="IPR012148">
    <property type="entry name" value="ABBA_DMATS-like"/>
</dbReference>
<dbReference type="PANTHER" id="PTHR40627:SF4">
    <property type="entry name" value="PRENYLTRANSFERASE ASQH1-RELATED"/>
    <property type="match status" value="1"/>
</dbReference>
<dbReference type="PANTHER" id="PTHR40627">
    <property type="entry name" value="INDOLE PRENYLTRANSFERASE TDIB-RELATED"/>
    <property type="match status" value="1"/>
</dbReference>
<dbReference type="NCBIfam" id="TIGR03429">
    <property type="entry name" value="arom_pren_DMATS"/>
    <property type="match status" value="1"/>
</dbReference>
<sequence length="442" mass="49094">MTHQNVDSPSQVWDKLSKLLPTREVDSEFWWQLTGRHLAILVDAAGYSLERQYEALLFHYHWAVSHMGRKPSPSGELQYKSAITIEGSPIEYSWKWNKRSPTSQPDIRYSLEPIGPVSGTTQDPENRQAGTKLARRLAAAFQADLTWTDHFLSTLFDQGQHQRALELAEAGTPTGTTFAVAAEFVPSGLGFKTYCAPRAVTPPFLPHIELFTPSLRQLHPTSPARDALLDFLSSGPEGQALMPLMVAVDAVSSAKSRLKWYFMTPHTSFASARDIITLGGRRPNMDKTVEEVRTLIHAAVGLPAGFSDNEELPSAPRHDPASDKYAGEAPNSPPGLIYYFDIQPDKPLPEVKLYVPVWRYASDDLSVARRTVEWMKERGRGSYADRFLGMLERLADHRALSDGSGLQASVSCVCNEGDELDVTTYLTPEAKHAKRWANGSSN</sequence>
<evidence type="ECO:0000256" key="4">
    <source>
        <dbReference type="SAM" id="MobiDB-lite"/>
    </source>
</evidence>
<dbReference type="GO" id="GO:0009820">
    <property type="term" value="P:alkaloid metabolic process"/>
    <property type="evidence" value="ECO:0007669"/>
    <property type="project" value="InterPro"/>
</dbReference>
<evidence type="ECO:0000313" key="6">
    <source>
        <dbReference type="Proteomes" id="UP000803844"/>
    </source>
</evidence>
<feature type="binding site" evidence="3">
    <location>
        <position position="261"/>
    </location>
    <ligand>
        <name>dimethylallyl diphosphate</name>
        <dbReference type="ChEBI" id="CHEBI:57623"/>
    </ligand>
</feature>
<dbReference type="OrthoDB" id="3354387at2759"/>
<feature type="binding site" evidence="3">
    <location>
        <position position="91"/>
    </location>
    <ligand>
        <name>L-tryptophan</name>
        <dbReference type="ChEBI" id="CHEBI:57912"/>
    </ligand>
</feature>